<organism evidence="3 4">
    <name type="scientific">Rhodopseudomonas rhenobacensis</name>
    <dbReference type="NCBI Taxonomy" id="87461"/>
    <lineage>
        <taxon>Bacteria</taxon>
        <taxon>Pseudomonadati</taxon>
        <taxon>Pseudomonadota</taxon>
        <taxon>Alphaproteobacteria</taxon>
        <taxon>Hyphomicrobiales</taxon>
        <taxon>Nitrobacteraceae</taxon>
        <taxon>Rhodopseudomonas</taxon>
    </lineage>
</organism>
<keyword evidence="4" id="KW-1185">Reference proteome</keyword>
<proteinExistence type="predicted"/>
<gene>
    <name evidence="3" type="ORF">HNR60_002121</name>
</gene>
<comment type="caution">
    <text evidence="3">The sequence shown here is derived from an EMBL/GenBank/DDBJ whole genome shotgun (WGS) entry which is preliminary data.</text>
</comment>
<name>A0A7W7Z4A7_9BRAD</name>
<dbReference type="Proteomes" id="UP000542353">
    <property type="component" value="Unassembled WGS sequence"/>
</dbReference>
<keyword evidence="1" id="KW-0472">Membrane</keyword>
<feature type="domain" description="TadE-like" evidence="2">
    <location>
        <begin position="26"/>
        <end position="64"/>
    </location>
</feature>
<dbReference type="RefSeq" id="WP_246432896.1">
    <property type="nucleotide sequence ID" value="NZ_JACHIH010000010.1"/>
</dbReference>
<evidence type="ECO:0000256" key="1">
    <source>
        <dbReference type="SAM" id="Phobius"/>
    </source>
</evidence>
<protein>
    <submittedName>
        <fullName evidence="3">Flp pilus assembly protein TadG</fullName>
    </submittedName>
</protein>
<dbReference type="AlphaFoldDB" id="A0A7W7Z4A7"/>
<dbReference type="EMBL" id="JACHIH010000010">
    <property type="protein sequence ID" value="MBB5047367.1"/>
    <property type="molecule type" value="Genomic_DNA"/>
</dbReference>
<keyword evidence="1" id="KW-1133">Transmembrane helix</keyword>
<evidence type="ECO:0000259" key="2">
    <source>
        <dbReference type="Pfam" id="PF07811"/>
    </source>
</evidence>
<sequence>MKMRALSHLPCWLSSPLGRFRRDRGGVAAIEFAMIVPLMLVMFFGTVEVSSGVAARRKVSIVAQTISDLTSRSKSVVDSDVSNFLSIADAIMTPYSATHSATQFQTTITEVYIDPVTGRGVAQWSKGDVVRRPGTTVDVPSDLIAKDSNSKVIAGQYLIYSEVKYLYTPTVAWIAKAGIPLHDETFTRPRQSSCVLLNPASATAACPTQVS</sequence>
<dbReference type="InterPro" id="IPR012495">
    <property type="entry name" value="TadE-like_dom"/>
</dbReference>
<keyword evidence="1" id="KW-0812">Transmembrane</keyword>
<feature type="transmembrane region" description="Helical" evidence="1">
    <location>
        <begin position="27"/>
        <end position="47"/>
    </location>
</feature>
<reference evidence="3 4" key="1">
    <citation type="submission" date="2020-08" db="EMBL/GenBank/DDBJ databases">
        <title>Genomic Encyclopedia of Type Strains, Phase IV (KMG-IV): sequencing the most valuable type-strain genomes for metagenomic binning, comparative biology and taxonomic classification.</title>
        <authorList>
            <person name="Goeker M."/>
        </authorList>
    </citation>
    <scope>NUCLEOTIDE SEQUENCE [LARGE SCALE GENOMIC DNA]</scope>
    <source>
        <strain evidence="3 4">DSM 12706</strain>
    </source>
</reference>
<evidence type="ECO:0000313" key="4">
    <source>
        <dbReference type="Proteomes" id="UP000542353"/>
    </source>
</evidence>
<dbReference type="Pfam" id="PF07811">
    <property type="entry name" value="TadE"/>
    <property type="match status" value="1"/>
</dbReference>
<accession>A0A7W7Z4A7</accession>
<evidence type="ECO:0000313" key="3">
    <source>
        <dbReference type="EMBL" id="MBB5047367.1"/>
    </source>
</evidence>